<gene>
    <name evidence="2" type="ORF">PG986_011177</name>
</gene>
<keyword evidence="3" id="KW-1185">Reference proteome</keyword>
<feature type="compositionally biased region" description="Polar residues" evidence="1">
    <location>
        <begin position="88"/>
        <end position="102"/>
    </location>
</feature>
<name>A0ABR1Q4T6_9PEZI</name>
<evidence type="ECO:0000256" key="1">
    <source>
        <dbReference type="SAM" id="MobiDB-lite"/>
    </source>
</evidence>
<evidence type="ECO:0000313" key="3">
    <source>
        <dbReference type="Proteomes" id="UP001391051"/>
    </source>
</evidence>
<protein>
    <submittedName>
        <fullName evidence="2">Uncharacterized protein</fullName>
    </submittedName>
</protein>
<organism evidence="2 3">
    <name type="scientific">Apiospora aurea</name>
    <dbReference type="NCBI Taxonomy" id="335848"/>
    <lineage>
        <taxon>Eukaryota</taxon>
        <taxon>Fungi</taxon>
        <taxon>Dikarya</taxon>
        <taxon>Ascomycota</taxon>
        <taxon>Pezizomycotina</taxon>
        <taxon>Sordariomycetes</taxon>
        <taxon>Xylariomycetidae</taxon>
        <taxon>Amphisphaeriales</taxon>
        <taxon>Apiosporaceae</taxon>
        <taxon>Apiospora</taxon>
    </lineage>
</organism>
<feature type="compositionally biased region" description="Polar residues" evidence="1">
    <location>
        <begin position="136"/>
        <end position="147"/>
    </location>
</feature>
<dbReference type="Proteomes" id="UP001391051">
    <property type="component" value="Unassembled WGS sequence"/>
</dbReference>
<proteinExistence type="predicted"/>
<dbReference type="EMBL" id="JAQQWE010000007">
    <property type="protein sequence ID" value="KAK7946856.1"/>
    <property type="molecule type" value="Genomic_DNA"/>
</dbReference>
<feature type="region of interest" description="Disordered" evidence="1">
    <location>
        <begin position="1"/>
        <end position="190"/>
    </location>
</feature>
<comment type="caution">
    <text evidence="2">The sequence shown here is derived from an EMBL/GenBank/DDBJ whole genome shotgun (WGS) entry which is preliminary data.</text>
</comment>
<feature type="compositionally biased region" description="Polar residues" evidence="1">
    <location>
        <begin position="36"/>
        <end position="45"/>
    </location>
</feature>
<evidence type="ECO:0000313" key="2">
    <source>
        <dbReference type="EMBL" id="KAK7946856.1"/>
    </source>
</evidence>
<accession>A0ABR1Q4T6</accession>
<dbReference type="RefSeq" id="XP_066696890.1">
    <property type="nucleotide sequence ID" value="XM_066847399.1"/>
</dbReference>
<sequence length="190" mass="20137">MTDESEEDRERAEFCRSDAPSPEVQPETQPEAPMESLSTPLSQSVEVEVPLSTPIASPARPSTPPPAAEESAKRKFSLVSDYDDDTQQEGSPTKRQRTQSPIASDVTVQEYDPEAPSLGAVEEYDPTEPALGAPTWSWTAVNSSPGSQIPGLTLAPEPAASAETQDAAGEGEVHAEDTELSPTGVPSYIA</sequence>
<dbReference type="GeneID" id="92080461"/>
<reference evidence="2 3" key="1">
    <citation type="submission" date="2023-01" db="EMBL/GenBank/DDBJ databases">
        <title>Analysis of 21 Apiospora genomes using comparative genomics revels a genus with tremendous synthesis potential of carbohydrate active enzymes and secondary metabolites.</title>
        <authorList>
            <person name="Sorensen T."/>
        </authorList>
    </citation>
    <scope>NUCLEOTIDE SEQUENCE [LARGE SCALE GENOMIC DNA]</scope>
    <source>
        <strain evidence="2 3">CBS 24483</strain>
    </source>
</reference>